<evidence type="ECO:0000313" key="2">
    <source>
        <dbReference type="Proteomes" id="UP001458880"/>
    </source>
</evidence>
<evidence type="ECO:0000313" key="1">
    <source>
        <dbReference type="EMBL" id="KAK9709136.1"/>
    </source>
</evidence>
<reference evidence="1 2" key="1">
    <citation type="journal article" date="2024" name="BMC Genomics">
        <title>De novo assembly and annotation of Popillia japonica's genome with initial clues to its potential as an invasive pest.</title>
        <authorList>
            <person name="Cucini C."/>
            <person name="Boschi S."/>
            <person name="Funari R."/>
            <person name="Cardaioli E."/>
            <person name="Iannotti N."/>
            <person name="Marturano G."/>
            <person name="Paoli F."/>
            <person name="Bruttini M."/>
            <person name="Carapelli A."/>
            <person name="Frati F."/>
            <person name="Nardi F."/>
        </authorList>
    </citation>
    <scope>NUCLEOTIDE SEQUENCE [LARGE SCALE GENOMIC DNA]</scope>
    <source>
        <strain evidence="1">DMR45628</strain>
    </source>
</reference>
<name>A0AAW1JVT9_POPJA</name>
<dbReference type="AlphaFoldDB" id="A0AAW1JVT9"/>
<keyword evidence="2" id="KW-1185">Reference proteome</keyword>
<gene>
    <name evidence="1" type="ORF">QE152_g26798</name>
</gene>
<organism evidence="1 2">
    <name type="scientific">Popillia japonica</name>
    <name type="common">Japanese beetle</name>
    <dbReference type="NCBI Taxonomy" id="7064"/>
    <lineage>
        <taxon>Eukaryota</taxon>
        <taxon>Metazoa</taxon>
        <taxon>Ecdysozoa</taxon>
        <taxon>Arthropoda</taxon>
        <taxon>Hexapoda</taxon>
        <taxon>Insecta</taxon>
        <taxon>Pterygota</taxon>
        <taxon>Neoptera</taxon>
        <taxon>Endopterygota</taxon>
        <taxon>Coleoptera</taxon>
        <taxon>Polyphaga</taxon>
        <taxon>Scarabaeiformia</taxon>
        <taxon>Scarabaeidae</taxon>
        <taxon>Rutelinae</taxon>
        <taxon>Popillia</taxon>
    </lineage>
</organism>
<protein>
    <submittedName>
        <fullName evidence="1">Uncharacterized protein</fullName>
    </submittedName>
</protein>
<proteinExistence type="predicted"/>
<dbReference type="Proteomes" id="UP001458880">
    <property type="component" value="Unassembled WGS sequence"/>
</dbReference>
<comment type="caution">
    <text evidence="1">The sequence shown here is derived from an EMBL/GenBank/DDBJ whole genome shotgun (WGS) entry which is preliminary data.</text>
</comment>
<accession>A0AAW1JVT9</accession>
<dbReference type="EMBL" id="JASPKY010000316">
    <property type="protein sequence ID" value="KAK9709136.1"/>
    <property type="molecule type" value="Genomic_DNA"/>
</dbReference>
<sequence length="150" mass="17150">MNTVHPRASPELVHLQTPTKGYSASLRANFATQTEISTESKDRAHRNTRITARDLGRTYPKVFQPLAYGCGPNQSDVLCKKVQNTRQNEVQPICATVCVLLIVLRKRRRIVKCEYTRDPSTLRETYTRMMQAKSQKIRVCFTESSCTQTQ</sequence>